<dbReference type="EMBL" id="CP016076">
    <property type="protein sequence ID" value="APU17141.1"/>
    <property type="molecule type" value="Genomic_DNA"/>
</dbReference>
<name>A0AAC9LGX4_9PSEU</name>
<gene>
    <name evidence="1" type="ORF">UA74_25670</name>
</gene>
<proteinExistence type="predicted"/>
<dbReference type="AlphaFoldDB" id="A0AAC9LGX4"/>
<dbReference type="KEGG" id="acad:UA74_25670"/>
<keyword evidence="2" id="KW-1185">Reference proteome</keyword>
<reference evidence="2" key="1">
    <citation type="submission" date="2016-06" db="EMBL/GenBank/DDBJ databases">
        <title>Complete genome sequence of Actinoalloteichus fjordicus DSM 46855 (=ADI127-17), type strain of the new species Actinoalloteichus fjordicus.</title>
        <authorList>
            <person name="Ruckert C."/>
            <person name="Nouioui I."/>
            <person name="Willmese J."/>
            <person name="van Wezel G."/>
            <person name="Klenk H.-P."/>
            <person name="Kalinowski J."/>
            <person name="Zotchev S.B."/>
        </authorList>
    </citation>
    <scope>NUCLEOTIDE SEQUENCE [LARGE SCALE GENOMIC DNA]</scope>
    <source>
        <strain evidence="2">ADI127-7</strain>
    </source>
</reference>
<dbReference type="RefSeq" id="WP_157434452.1">
    <property type="nucleotide sequence ID" value="NZ_CP016076.1"/>
</dbReference>
<organism evidence="1 2">
    <name type="scientific">Actinoalloteichus fjordicus</name>
    <dbReference type="NCBI Taxonomy" id="1612552"/>
    <lineage>
        <taxon>Bacteria</taxon>
        <taxon>Bacillati</taxon>
        <taxon>Actinomycetota</taxon>
        <taxon>Actinomycetes</taxon>
        <taxon>Pseudonocardiales</taxon>
        <taxon>Pseudonocardiaceae</taxon>
        <taxon>Actinoalloteichus</taxon>
    </lineage>
</organism>
<dbReference type="Proteomes" id="UP000185511">
    <property type="component" value="Chromosome"/>
</dbReference>
<evidence type="ECO:0000313" key="1">
    <source>
        <dbReference type="EMBL" id="APU17141.1"/>
    </source>
</evidence>
<accession>A0AAC9LGX4</accession>
<protein>
    <submittedName>
        <fullName evidence="1">Uncharacterized protein</fullName>
    </submittedName>
</protein>
<sequence length="113" mass="12922">MTVDVAILAGWQEDPFYYDAGEGEDYNHSIEEAADFLGLGWELTRDIAAWDEEFQAIYQPADTRASVFPTPESENAWLERGRELARRIKQESTVVARVNYRADGTIPDWTCVF</sequence>
<evidence type="ECO:0000313" key="2">
    <source>
        <dbReference type="Proteomes" id="UP000185511"/>
    </source>
</evidence>